<dbReference type="Gene3D" id="1.10.150.20">
    <property type="entry name" value="5' to 3' exonuclease, C-terminal subdomain"/>
    <property type="match status" value="1"/>
</dbReference>
<evidence type="ECO:0000256" key="12">
    <source>
        <dbReference type="SAM" id="SignalP"/>
    </source>
</evidence>
<keyword evidence="8" id="KW-0234">DNA repair</keyword>
<feature type="chain" id="PRO_5034527397" description="DNA repair endonuclease XPF" evidence="12">
    <location>
        <begin position="26"/>
        <end position="1005"/>
    </location>
</feature>
<dbReference type="SUPFAM" id="SSF52980">
    <property type="entry name" value="Restriction endonuclease-like"/>
    <property type="match status" value="1"/>
</dbReference>
<dbReference type="Pfam" id="PF02732">
    <property type="entry name" value="ERCC4"/>
    <property type="match status" value="1"/>
</dbReference>
<dbReference type="GO" id="GO:0000724">
    <property type="term" value="P:double-strand break repair via homologous recombination"/>
    <property type="evidence" value="ECO:0007669"/>
    <property type="project" value="TreeGrafter"/>
</dbReference>
<evidence type="ECO:0000256" key="11">
    <source>
        <dbReference type="SAM" id="MobiDB-lite"/>
    </source>
</evidence>
<keyword evidence="9" id="KW-0539">Nucleus</keyword>
<evidence type="ECO:0000256" key="7">
    <source>
        <dbReference type="ARBA" id="ARBA00023125"/>
    </source>
</evidence>
<evidence type="ECO:0000256" key="2">
    <source>
        <dbReference type="ARBA" id="ARBA00010015"/>
    </source>
</evidence>
<comment type="similarity">
    <text evidence="2">Belongs to the XPF family.</text>
</comment>
<evidence type="ECO:0000256" key="5">
    <source>
        <dbReference type="ARBA" id="ARBA00022763"/>
    </source>
</evidence>
<reference evidence="15" key="1">
    <citation type="submission" date="2025-08" db="UniProtKB">
        <authorList>
            <consortium name="RefSeq"/>
        </authorList>
    </citation>
    <scope>IDENTIFICATION</scope>
    <source>
        <tissue evidence="15">Whole body</tissue>
    </source>
</reference>
<dbReference type="FunFam" id="3.40.50.10130:FF:000002">
    <property type="entry name" value="DNA repair endonuclease XPF"/>
    <property type="match status" value="1"/>
</dbReference>
<name>A0A8B8GMC3_9HEMI</name>
<feature type="domain" description="ERCC4" evidence="13">
    <location>
        <begin position="746"/>
        <end position="826"/>
    </location>
</feature>
<dbReference type="GO" id="GO:0000014">
    <property type="term" value="F:single-stranded DNA endodeoxyribonuclease activity"/>
    <property type="evidence" value="ECO:0007669"/>
    <property type="project" value="TreeGrafter"/>
</dbReference>
<dbReference type="GO" id="GO:1901255">
    <property type="term" value="P:nucleotide-excision repair involved in interstrand cross-link repair"/>
    <property type="evidence" value="ECO:0007669"/>
    <property type="project" value="TreeGrafter"/>
</dbReference>
<evidence type="ECO:0000256" key="3">
    <source>
        <dbReference type="ARBA" id="ARBA00022722"/>
    </source>
</evidence>
<dbReference type="AlphaFoldDB" id="A0A8B8GMC3"/>
<keyword evidence="4 15" id="KW-0255">Endonuclease</keyword>
<dbReference type="OrthoDB" id="361020at2759"/>
<keyword evidence="6" id="KW-0378">Hydrolase</keyword>
<dbReference type="SMART" id="SM00891">
    <property type="entry name" value="ERCC4"/>
    <property type="match status" value="1"/>
</dbReference>
<protein>
    <recommendedName>
        <fullName evidence="10">DNA repair endonuclease XPF</fullName>
    </recommendedName>
</protein>
<keyword evidence="14" id="KW-1185">Reference proteome</keyword>
<evidence type="ECO:0000256" key="1">
    <source>
        <dbReference type="ARBA" id="ARBA00004123"/>
    </source>
</evidence>
<evidence type="ECO:0000313" key="14">
    <source>
        <dbReference type="Proteomes" id="UP000694846"/>
    </source>
</evidence>
<dbReference type="Gene3D" id="3.40.50.10130">
    <property type="match status" value="1"/>
</dbReference>
<keyword evidence="3" id="KW-0540">Nuclease</keyword>
<dbReference type="InterPro" id="IPR047520">
    <property type="entry name" value="XPF_nuclease"/>
</dbReference>
<dbReference type="GO" id="GO:0000712">
    <property type="term" value="P:resolution of meiotic recombination intermediates"/>
    <property type="evidence" value="ECO:0007669"/>
    <property type="project" value="TreeGrafter"/>
</dbReference>
<evidence type="ECO:0000256" key="10">
    <source>
        <dbReference type="ARBA" id="ARBA00072370"/>
    </source>
</evidence>
<dbReference type="GO" id="GO:0003684">
    <property type="term" value="F:damaged DNA binding"/>
    <property type="evidence" value="ECO:0007669"/>
    <property type="project" value="TreeGrafter"/>
</dbReference>
<organism evidence="14 15">
    <name type="scientific">Sipha flava</name>
    <name type="common">yellow sugarcane aphid</name>
    <dbReference type="NCBI Taxonomy" id="143950"/>
    <lineage>
        <taxon>Eukaryota</taxon>
        <taxon>Metazoa</taxon>
        <taxon>Ecdysozoa</taxon>
        <taxon>Arthropoda</taxon>
        <taxon>Hexapoda</taxon>
        <taxon>Insecta</taxon>
        <taxon>Pterygota</taxon>
        <taxon>Neoptera</taxon>
        <taxon>Paraneoptera</taxon>
        <taxon>Hemiptera</taxon>
        <taxon>Sternorrhyncha</taxon>
        <taxon>Aphidomorpha</taxon>
        <taxon>Aphidoidea</taxon>
        <taxon>Aphididae</taxon>
        <taxon>Sipha</taxon>
    </lineage>
</organism>
<evidence type="ECO:0000313" key="15">
    <source>
        <dbReference type="RefSeq" id="XP_025424409.1"/>
    </source>
</evidence>
<dbReference type="CTD" id="31373"/>
<accession>A0A8B8GMC3</accession>
<dbReference type="PANTHER" id="PTHR10150:SF0">
    <property type="entry name" value="DNA REPAIR ENDONUCLEASE XPF"/>
    <property type="match status" value="1"/>
</dbReference>
<evidence type="ECO:0000256" key="8">
    <source>
        <dbReference type="ARBA" id="ARBA00023204"/>
    </source>
</evidence>
<keyword evidence="7" id="KW-0238">DNA-binding</keyword>
<keyword evidence="5" id="KW-0227">DNA damage</keyword>
<dbReference type="InterPro" id="IPR011335">
    <property type="entry name" value="Restrct_endonuc-II-like"/>
</dbReference>
<sequence length="1005" mass="115231">MSKLSLFNYAFIYLLEFILVSSTSSFQNILLHSISDTVTKNNFTYYTLHNRGYISIVLVSEEGDADLYISQPHISHLPTFDPESYCLQSTTCGVDIVYISKWFKRPIYLGIYGYPSNDFSRYKLDIIQNSNPGEEFNLNLFECIMLPYENQMFLDILHEDALVICAKGLGLETVLLNIIKVYCDPGNLVLVIGSSSHDEDFWITQLKKDGVKPLPKVLSADTSIAEREKIYLQGGVLFVSSRILVVDLLKHRIPIPQITGILVCRCYNILESCQEAFALRLYRMENKTGFIKAFSTSSQSFTYGFTKIERIMKTLFVPKLHLWPRFHLAVKSSLDKISPEVIELHVELTPAMMEIQTSLLDLINYSIKELKRLNPSLDTEEVTVENSLSKCFHKLLQTQLNPIWHRLSSTTKQLVSDLKLLRNLMISLTSLDCVRFQSMLANYSSVDYAHRSSGWLLLDAAETLFVTARRRLFNSNKEICPEPNPKWEGLTEILKEIGQNSKNNDEIVLVLVHSAKTCCQLKNLLVKGADTLLLNLYKTHIKHKPIIPTQKNATDEKEMEIFDDINDEELIEEDFNNCFTLTQNKNEDGLTFTERVNESQNETLKEPIIVLQQYKKDGDFLSLPRTLRELQPKYIVMYDANMTAVRQIEVFQNSEAKLKMTIYFLIFAGSTEEQAYLTTLRREKLLFDFLIKEKAVMVVPKGQDGKDEDCPELTRDLGVHPSEMLDDNDDKIYNPGKKSANKEIPKVIVDMREFRSDLPVLLHRRGIDIEPVTLQVGDYILTPEMCVERKSIDDLIGSLKSGRLYHQALMMCRHYVKPILLIEFDQNKPFDLQGRFYLSKDMTTSHRNDITSKLQLLTLHFPKLRLVWSPSPFATAELFQELKEGKNQPISTEAAAIGLEPGQNFDEEQYNAIIKDFMSKLPGVTTKNILNLLNKGQSLTHMLTMSLQELKNISGNSTDAETLYNTLHNKLKPTIEQSNIKPQSGKEFRATMGRKRFKHTNTKPK</sequence>
<gene>
    <name evidence="15" type="primary">LOC112693513</name>
</gene>
<evidence type="ECO:0000256" key="4">
    <source>
        <dbReference type="ARBA" id="ARBA00022759"/>
    </source>
</evidence>
<dbReference type="Proteomes" id="UP000694846">
    <property type="component" value="Unplaced"/>
</dbReference>
<dbReference type="GO" id="GO:0000110">
    <property type="term" value="C:nucleotide-excision repair factor 1 complex"/>
    <property type="evidence" value="ECO:0007669"/>
    <property type="project" value="TreeGrafter"/>
</dbReference>
<feature type="region of interest" description="Disordered" evidence="11">
    <location>
        <begin position="981"/>
        <end position="1005"/>
    </location>
</feature>
<comment type="subcellular location">
    <subcellularLocation>
        <location evidence="1">Nucleus</location>
    </subcellularLocation>
</comment>
<dbReference type="InterPro" id="IPR006166">
    <property type="entry name" value="ERCC4_domain"/>
</dbReference>
<dbReference type="InterPro" id="IPR031420">
    <property type="entry name" value="UPF0669"/>
</dbReference>
<dbReference type="PANTHER" id="PTHR10150">
    <property type="entry name" value="DNA REPAIR ENDONUCLEASE XPF"/>
    <property type="match status" value="1"/>
</dbReference>
<dbReference type="RefSeq" id="XP_025424409.1">
    <property type="nucleotide sequence ID" value="XM_025568624.1"/>
</dbReference>
<evidence type="ECO:0000259" key="13">
    <source>
        <dbReference type="SMART" id="SM00891"/>
    </source>
</evidence>
<keyword evidence="12" id="KW-0732">Signal</keyword>
<dbReference type="CDD" id="cd20078">
    <property type="entry name" value="XPF_nuclease_XPF_euk"/>
    <property type="match status" value="1"/>
</dbReference>
<proteinExistence type="inferred from homology"/>
<evidence type="ECO:0000256" key="9">
    <source>
        <dbReference type="ARBA" id="ARBA00023242"/>
    </source>
</evidence>
<dbReference type="GeneID" id="112693513"/>
<dbReference type="Pfam" id="PF17065">
    <property type="entry name" value="UPF0669"/>
    <property type="match status" value="1"/>
</dbReference>
<feature type="compositionally biased region" description="Basic residues" evidence="11">
    <location>
        <begin position="992"/>
        <end position="1005"/>
    </location>
</feature>
<dbReference type="GO" id="GO:0003697">
    <property type="term" value="F:single-stranded DNA binding"/>
    <property type="evidence" value="ECO:0007669"/>
    <property type="project" value="TreeGrafter"/>
</dbReference>
<dbReference type="SUPFAM" id="SSF47781">
    <property type="entry name" value="RuvA domain 2-like"/>
    <property type="match status" value="1"/>
</dbReference>
<feature type="signal peptide" evidence="12">
    <location>
        <begin position="1"/>
        <end position="25"/>
    </location>
</feature>
<evidence type="ECO:0000256" key="6">
    <source>
        <dbReference type="ARBA" id="ARBA00022801"/>
    </source>
</evidence>
<dbReference type="InterPro" id="IPR010994">
    <property type="entry name" value="RuvA_2-like"/>
</dbReference>